<evidence type="ECO:0000313" key="3">
    <source>
        <dbReference type="Proteomes" id="UP000320042"/>
    </source>
</evidence>
<dbReference type="Gene3D" id="3.30.70.1070">
    <property type="entry name" value="Sporulation related repeat"/>
    <property type="match status" value="1"/>
</dbReference>
<dbReference type="InterPro" id="IPR007730">
    <property type="entry name" value="SPOR-like_dom"/>
</dbReference>
<proteinExistence type="predicted"/>
<name>A0A563U5E2_9SPHI</name>
<sequence length="156" mass="17632">MKKAVFDSKAKPALIKFCFLFVLLLGVKSSFAQTRGKVQVVAPPLFDSLLARRGALVTGKKQSSTGGYTSSYGYRIQIFSGSKRTAAYNAQAKCNREFPDIRTYIVYREPNFKVRAGDFRTRIEAERMREQLKAYFPITFLVSEKINPPKTVISND</sequence>
<evidence type="ECO:0000259" key="1">
    <source>
        <dbReference type="PROSITE" id="PS51724"/>
    </source>
</evidence>
<dbReference type="RefSeq" id="WP_146382838.1">
    <property type="nucleotide sequence ID" value="NZ_VOEJ01000007.1"/>
</dbReference>
<dbReference type="GO" id="GO:0042834">
    <property type="term" value="F:peptidoglycan binding"/>
    <property type="evidence" value="ECO:0007669"/>
    <property type="project" value="InterPro"/>
</dbReference>
<dbReference type="OrthoDB" id="2473397at2"/>
<dbReference type="AlphaFoldDB" id="A0A563U5E2"/>
<dbReference type="EMBL" id="VOEJ01000007">
    <property type="protein sequence ID" value="TWR26558.1"/>
    <property type="molecule type" value="Genomic_DNA"/>
</dbReference>
<feature type="domain" description="SPOR" evidence="1">
    <location>
        <begin position="68"/>
        <end position="148"/>
    </location>
</feature>
<gene>
    <name evidence="2" type="ORF">FPZ43_15505</name>
</gene>
<dbReference type="InterPro" id="IPR036680">
    <property type="entry name" value="SPOR-like_sf"/>
</dbReference>
<keyword evidence="3" id="KW-1185">Reference proteome</keyword>
<dbReference type="Proteomes" id="UP000320042">
    <property type="component" value="Unassembled WGS sequence"/>
</dbReference>
<organism evidence="2 3">
    <name type="scientific">Mucilaginibacter pallidiroseus</name>
    <dbReference type="NCBI Taxonomy" id="2599295"/>
    <lineage>
        <taxon>Bacteria</taxon>
        <taxon>Pseudomonadati</taxon>
        <taxon>Bacteroidota</taxon>
        <taxon>Sphingobacteriia</taxon>
        <taxon>Sphingobacteriales</taxon>
        <taxon>Sphingobacteriaceae</taxon>
        <taxon>Mucilaginibacter</taxon>
    </lineage>
</organism>
<reference evidence="2 3" key="1">
    <citation type="submission" date="2019-07" db="EMBL/GenBank/DDBJ databases">
        <authorList>
            <person name="Kim J."/>
        </authorList>
    </citation>
    <scope>NUCLEOTIDE SEQUENCE [LARGE SCALE GENOMIC DNA]</scope>
    <source>
        <strain evidence="3">dk17</strain>
    </source>
</reference>
<comment type="caution">
    <text evidence="2">The sequence shown here is derived from an EMBL/GenBank/DDBJ whole genome shotgun (WGS) entry which is preliminary data.</text>
</comment>
<dbReference type="SUPFAM" id="SSF110997">
    <property type="entry name" value="Sporulation related repeat"/>
    <property type="match status" value="1"/>
</dbReference>
<evidence type="ECO:0000313" key="2">
    <source>
        <dbReference type="EMBL" id="TWR26558.1"/>
    </source>
</evidence>
<protein>
    <submittedName>
        <fullName evidence="2">SPOR domain-containing protein</fullName>
    </submittedName>
</protein>
<accession>A0A563U5E2</accession>
<dbReference type="PROSITE" id="PS51724">
    <property type="entry name" value="SPOR"/>
    <property type="match status" value="1"/>
</dbReference>
<dbReference type="Pfam" id="PF05036">
    <property type="entry name" value="SPOR"/>
    <property type="match status" value="1"/>
</dbReference>